<proteinExistence type="predicted"/>
<feature type="signal peptide" evidence="3">
    <location>
        <begin position="1"/>
        <end position="27"/>
    </location>
</feature>
<gene>
    <name evidence="4" type="ORF">G5V65_15800</name>
</gene>
<evidence type="ECO:0000313" key="5">
    <source>
        <dbReference type="Proteomes" id="UP000474758"/>
    </source>
</evidence>
<evidence type="ECO:0000256" key="2">
    <source>
        <dbReference type="SAM" id="MobiDB-lite"/>
    </source>
</evidence>
<name>A0A6M1UAV6_9RHOB</name>
<feature type="chain" id="PRO_5026877518" evidence="3">
    <location>
        <begin position="28"/>
        <end position="571"/>
    </location>
</feature>
<evidence type="ECO:0000256" key="3">
    <source>
        <dbReference type="SAM" id="SignalP"/>
    </source>
</evidence>
<keyword evidence="5" id="KW-1185">Reference proteome</keyword>
<dbReference type="AlphaFoldDB" id="A0A6M1UAV6"/>
<organism evidence="4 5">
    <name type="scientific">Paragemmobacter kunshanensis</name>
    <dbReference type="NCBI Taxonomy" id="2583234"/>
    <lineage>
        <taxon>Bacteria</taxon>
        <taxon>Pseudomonadati</taxon>
        <taxon>Pseudomonadota</taxon>
        <taxon>Alphaproteobacteria</taxon>
        <taxon>Rhodobacterales</taxon>
        <taxon>Paracoccaceae</taxon>
        <taxon>Paragemmobacter</taxon>
    </lineage>
</organism>
<reference evidence="4 5" key="1">
    <citation type="submission" date="2020-02" db="EMBL/GenBank/DDBJ databases">
        <title>Rhodobacter translucens sp. nov., a novel bacterium isolated from activated sludge.</title>
        <authorList>
            <person name="Liu J."/>
        </authorList>
    </citation>
    <scope>NUCLEOTIDE SEQUENCE [LARGE SCALE GENOMIC DNA]</scope>
    <source>
        <strain evidence="4 5">HX-7-19</strain>
    </source>
</reference>
<protein>
    <submittedName>
        <fullName evidence="4">Uncharacterized protein</fullName>
    </submittedName>
</protein>
<feature type="compositionally biased region" description="Acidic residues" evidence="2">
    <location>
        <begin position="517"/>
        <end position="533"/>
    </location>
</feature>
<keyword evidence="1" id="KW-0175">Coiled coil</keyword>
<evidence type="ECO:0000256" key="1">
    <source>
        <dbReference type="SAM" id="Coils"/>
    </source>
</evidence>
<comment type="caution">
    <text evidence="4">The sequence shown here is derived from an EMBL/GenBank/DDBJ whole genome shotgun (WGS) entry which is preliminary data.</text>
</comment>
<evidence type="ECO:0000313" key="4">
    <source>
        <dbReference type="EMBL" id="NGQ92361.1"/>
    </source>
</evidence>
<accession>A0A6M1UAV6</accession>
<keyword evidence="3" id="KW-0732">Signal</keyword>
<feature type="coiled-coil region" evidence="1">
    <location>
        <begin position="218"/>
        <end position="266"/>
    </location>
</feature>
<dbReference type="Proteomes" id="UP000474758">
    <property type="component" value="Unassembled WGS sequence"/>
</dbReference>
<feature type="coiled-coil region" evidence="1">
    <location>
        <begin position="333"/>
        <end position="360"/>
    </location>
</feature>
<feature type="compositionally biased region" description="Basic and acidic residues" evidence="2">
    <location>
        <begin position="534"/>
        <end position="552"/>
    </location>
</feature>
<dbReference type="RefSeq" id="WP_165051928.1">
    <property type="nucleotide sequence ID" value="NZ_JAALFE010000016.1"/>
</dbReference>
<feature type="region of interest" description="Disordered" evidence="2">
    <location>
        <begin position="505"/>
        <end position="571"/>
    </location>
</feature>
<dbReference type="EMBL" id="JAALFE010000016">
    <property type="protein sequence ID" value="NGQ92361.1"/>
    <property type="molecule type" value="Genomic_DNA"/>
</dbReference>
<sequence length="571" mass="58987">MPLSSMRYIAPISTLALLALLPATASAATSSRQLCRMAERDPAGFMDRADLANTLLRMSESCPDLALALTGVTGSIPAATAQSGKGGKAVADFGGLLKRLAKATDRLNDATDDVAKAQKALEKSVGRAKKAGLTEEDLDVIAALDGDGDKTVKGALRHYTGQKRQALENYLSARDRLARADAALADATEKAKPLVQKAMELAGQSDAAQQNLNNVLGNETAEERKARLAAALDEAKQAVASLTAKIAETEGKLDAAKAALSAALNDPGYTKALSDYTSEEERLAVAAAKTEAAEAAVTKAAAALAKAKARDRNCNGRDCREAAEDLRDAKYDLDRAERYLDQKTDDVKTAQKALEEFERALNLSGISDTYWATRAELIAAQEAEAAAKARIDVVSQEAEALSKLLSDAADALAKAGAASDEAKAATATEEAEVVAAKAALTKAIDEARSALAGSPEEAAALEAVEAAQQDLTEALANLGAAQEEAEALAAEVAMVAGAPKPVDKAEEALSEAIDASEAAEDEAEEAMADAEEALAEHEEATEDLSKALEEGGHAPAETSADAGDDAAAGNS</sequence>